<evidence type="ECO:0000256" key="2">
    <source>
        <dbReference type="SAM" id="SignalP"/>
    </source>
</evidence>
<dbReference type="AlphaFoldDB" id="A0A074KVX6"/>
<dbReference type="STRING" id="1048983.EL17_15890"/>
<dbReference type="Gene3D" id="3.10.50.40">
    <property type="match status" value="2"/>
</dbReference>
<protein>
    <submittedName>
        <fullName evidence="4">Peptidylprolyl isomerase</fullName>
    </submittedName>
</protein>
<dbReference type="SUPFAM" id="SSF54534">
    <property type="entry name" value="FKBP-like"/>
    <property type="match status" value="2"/>
</dbReference>
<feature type="domain" description="PpiC" evidence="3">
    <location>
        <begin position="133"/>
        <end position="235"/>
    </location>
</feature>
<dbReference type="eggNOG" id="COG0760">
    <property type="taxonomic scope" value="Bacteria"/>
</dbReference>
<evidence type="ECO:0000313" key="5">
    <source>
        <dbReference type="Proteomes" id="UP000027821"/>
    </source>
</evidence>
<dbReference type="RefSeq" id="WP_035076397.1">
    <property type="nucleotide sequence ID" value="NZ_JMIH01000023.1"/>
</dbReference>
<feature type="chain" id="PRO_5001697070" evidence="2">
    <location>
        <begin position="24"/>
        <end position="670"/>
    </location>
</feature>
<keyword evidence="2" id="KW-0732">Signal</keyword>
<dbReference type="PANTHER" id="PTHR47245">
    <property type="entry name" value="PEPTIDYLPROLYL ISOMERASE"/>
    <property type="match status" value="1"/>
</dbReference>
<proteinExistence type="predicted"/>
<comment type="caution">
    <text evidence="4">The sequence shown here is derived from an EMBL/GenBank/DDBJ whole genome shotgun (WGS) entry which is preliminary data.</text>
</comment>
<accession>A0A074KVX6</accession>
<dbReference type="Pfam" id="PF13616">
    <property type="entry name" value="Rotamase_3"/>
    <property type="match status" value="1"/>
</dbReference>
<dbReference type="Proteomes" id="UP000027821">
    <property type="component" value="Unassembled WGS sequence"/>
</dbReference>
<keyword evidence="5" id="KW-1185">Reference proteome</keyword>
<evidence type="ECO:0000313" key="4">
    <source>
        <dbReference type="EMBL" id="KEO73089.1"/>
    </source>
</evidence>
<organism evidence="4 5">
    <name type="scientific">Anditalea andensis</name>
    <dbReference type="NCBI Taxonomy" id="1048983"/>
    <lineage>
        <taxon>Bacteria</taxon>
        <taxon>Pseudomonadati</taxon>
        <taxon>Bacteroidota</taxon>
        <taxon>Cytophagia</taxon>
        <taxon>Cytophagales</taxon>
        <taxon>Cytophagaceae</taxon>
        <taxon>Anditalea</taxon>
    </lineage>
</organism>
<dbReference type="PROSITE" id="PS51257">
    <property type="entry name" value="PROKAR_LIPOPROTEIN"/>
    <property type="match status" value="1"/>
</dbReference>
<dbReference type="InterPro" id="IPR000297">
    <property type="entry name" value="PPIase_PpiC"/>
</dbReference>
<dbReference type="GO" id="GO:0003755">
    <property type="term" value="F:peptidyl-prolyl cis-trans isomerase activity"/>
    <property type="evidence" value="ECO:0007669"/>
    <property type="project" value="UniProtKB-KW"/>
</dbReference>
<keyword evidence="1 4" id="KW-0413">Isomerase</keyword>
<dbReference type="InterPro" id="IPR046357">
    <property type="entry name" value="PPIase_dom_sf"/>
</dbReference>
<dbReference type="PANTHER" id="PTHR47245:SF2">
    <property type="entry name" value="PEPTIDYL-PROLYL CIS-TRANS ISOMERASE HP_0175-RELATED"/>
    <property type="match status" value="1"/>
</dbReference>
<reference evidence="4 5" key="1">
    <citation type="submission" date="2014-04" db="EMBL/GenBank/DDBJ databases">
        <title>Characterization and application of a salt tolerant electro-active bacterium.</title>
        <authorList>
            <person name="Yang L."/>
            <person name="Wei S."/>
            <person name="Tay Q.X.M."/>
        </authorList>
    </citation>
    <scope>NUCLEOTIDE SEQUENCE [LARGE SCALE GENOMIC DNA]</scope>
    <source>
        <strain evidence="4 5">LY1</strain>
    </source>
</reference>
<evidence type="ECO:0000256" key="1">
    <source>
        <dbReference type="PROSITE-ProRule" id="PRU00278"/>
    </source>
</evidence>
<dbReference type="PROSITE" id="PS50198">
    <property type="entry name" value="PPIC_PPIASE_2"/>
    <property type="match status" value="2"/>
</dbReference>
<feature type="signal peptide" evidence="2">
    <location>
        <begin position="1"/>
        <end position="23"/>
    </location>
</feature>
<dbReference type="OrthoDB" id="14196at2"/>
<name>A0A074KVX6_9BACT</name>
<dbReference type="EMBL" id="JMIH01000023">
    <property type="protein sequence ID" value="KEO73089.1"/>
    <property type="molecule type" value="Genomic_DNA"/>
</dbReference>
<evidence type="ECO:0000259" key="3">
    <source>
        <dbReference type="PROSITE" id="PS50198"/>
    </source>
</evidence>
<keyword evidence="1" id="KW-0697">Rotamase</keyword>
<gene>
    <name evidence="4" type="ORF">EL17_15890</name>
</gene>
<feature type="domain" description="PpiC" evidence="3">
    <location>
        <begin position="240"/>
        <end position="343"/>
    </location>
</feature>
<sequence length="670" mass="77299">MKIKYFHFLILGGMLACAPSAKVGTDTPDVTSAVPLVSIGNERIYADEFLYILEKSQQLQSGEEKSSRATFDKNLDLFINYRLKVKEAEAMGMAESEEFDKEFTIFKEDLKKPFLIKNSLQEGELQKAYYRSKEILKASHILLQFPNNASVEDSIAVYNMALKIKKEAEEGADFNDLAYEHSDDPSAKQNRGDLGYFSALQMVHPFEDAAYELSVGSISDPVLTSFGYHIIKLEDRKLNKGEIKVSHILIRLNPADPVAEDRAKRKITDIYTELQKNENSWEEVAKIYSDDQNTKGTGGKLPWFGVGAIIPEFEKAAFALNEVGEISSPVKTPYGYHIIRLEDTKPLASFEELEPTLKSRILRDSRSSLIQSQVVAMQKQKYAFKENAELVAAIKPIIDQSLAISLESVKRQLDDQGLLDTLIISTESKSQRVSDFIRFIEADQAIVRTGPNEFFNPWYSKFVEKILEQVEEDDLMTNNREYRQLIQEYRDGILLFSLMNEQVWQKALEDTLGQREFYESHIDQYQWKERIPAVIIEMNKEEQLEKIRRFLSDKDYNVRLKPRLEDQFLNDYPSLFTVQDGTYEYEKHPLLSKVDVQKKNHEIKNGGRTHFLILGNVLPAGPRRLSETTGKVIQDYQEYLDKKMIAELREKYVIQINEDEKERIFEIVKE</sequence>
<dbReference type="Pfam" id="PF00639">
    <property type="entry name" value="Rotamase"/>
    <property type="match status" value="1"/>
</dbReference>
<dbReference type="InterPro" id="IPR050245">
    <property type="entry name" value="PrsA_foldase"/>
</dbReference>